<reference evidence="1 2" key="1">
    <citation type="journal article" date="2014" name="Int. J. Syst. Evol. Microbiol.">
        <title>Methanobacterium paludis sp. nov. and a novel strain of Methanobacterium lacus isolated from northern peatlands.</title>
        <authorList>
            <person name="Cadillo-Quiroz H."/>
            <person name="Brauer S.L."/>
            <person name="Goodson N."/>
            <person name="Yavitt J.B."/>
            <person name="Zinder S.H."/>
        </authorList>
    </citation>
    <scope>NUCLEOTIDE SEQUENCE [LARGE SCALE GENOMIC DNA]</scope>
    <source>
        <strain evidence="2">DSM 25820 / JCM 18151 / SWAN1</strain>
    </source>
</reference>
<keyword evidence="2" id="KW-1185">Reference proteome</keyword>
<dbReference type="STRING" id="868131.MSWAN_2224"/>
<dbReference type="HOGENOM" id="CLU_083559_1_0_2"/>
<evidence type="ECO:0000313" key="2">
    <source>
        <dbReference type="Proteomes" id="UP000009231"/>
    </source>
</evidence>
<dbReference type="RefSeq" id="WP_013826731.1">
    <property type="nucleotide sequence ID" value="NC_015574.1"/>
</dbReference>
<dbReference type="KEGG" id="mew:MSWAN_2224"/>
<dbReference type="Proteomes" id="UP000009231">
    <property type="component" value="Chromosome"/>
</dbReference>
<gene>
    <name evidence="1" type="ordered locus">MSWAN_2224</name>
</gene>
<sequence length="184" mass="21359">MEKISTFLSVGKPHNNMQQNYVDNLVKYLDNKNIIAETLGTTFYSNKSPLIPIQEKMQEVNGAIILAMERFHSKEGIYREGSDEQEKFEDQYFATVWTQIEGAMAYQLGLPLLILKEKKLIAEGMFDPEIHEWKVTNIDSSNPEELFKNPIKSQIDVWIQDVQKYHKLKQKSNNYSQNGPVMIK</sequence>
<proteinExistence type="predicted"/>
<dbReference type="AlphaFoldDB" id="F6D4J2"/>
<dbReference type="EMBL" id="CP002772">
    <property type="protein sequence ID" value="AEG19232.1"/>
    <property type="molecule type" value="Genomic_DNA"/>
</dbReference>
<accession>F6D4J2</accession>
<name>F6D4J2_METPW</name>
<dbReference type="eggNOG" id="arCOG13037">
    <property type="taxonomic scope" value="Archaea"/>
</dbReference>
<organism evidence="1 2">
    <name type="scientific">Methanobacterium paludis (strain DSM 25820 / JCM 18151 / SWAN1)</name>
    <dbReference type="NCBI Taxonomy" id="868131"/>
    <lineage>
        <taxon>Archaea</taxon>
        <taxon>Methanobacteriati</taxon>
        <taxon>Methanobacteriota</taxon>
        <taxon>Methanomada group</taxon>
        <taxon>Methanobacteria</taxon>
        <taxon>Methanobacteriales</taxon>
        <taxon>Methanobacteriaceae</taxon>
        <taxon>Methanobacterium</taxon>
    </lineage>
</organism>
<protein>
    <submittedName>
        <fullName evidence="1">Uncharacterized protein</fullName>
    </submittedName>
</protein>
<dbReference type="GeneID" id="10669749"/>
<evidence type="ECO:0000313" key="1">
    <source>
        <dbReference type="EMBL" id="AEG19232.1"/>
    </source>
</evidence>